<dbReference type="Proteomes" id="UP001596414">
    <property type="component" value="Unassembled WGS sequence"/>
</dbReference>
<accession>A0ABD5XBY0</accession>
<organism evidence="1 2">
    <name type="scientific">Halovenus rubra</name>
    <dbReference type="NCBI Taxonomy" id="869890"/>
    <lineage>
        <taxon>Archaea</taxon>
        <taxon>Methanobacteriati</taxon>
        <taxon>Methanobacteriota</taxon>
        <taxon>Stenosarchaea group</taxon>
        <taxon>Halobacteria</taxon>
        <taxon>Halobacteriales</taxon>
        <taxon>Haloarculaceae</taxon>
        <taxon>Halovenus</taxon>
    </lineage>
</organism>
<dbReference type="RefSeq" id="WP_267637894.1">
    <property type="nucleotide sequence ID" value="NZ_JAODIY010000011.1"/>
</dbReference>
<dbReference type="EMBL" id="JBHSZQ010000050">
    <property type="protein sequence ID" value="MFC7127468.1"/>
    <property type="molecule type" value="Genomic_DNA"/>
</dbReference>
<protein>
    <submittedName>
        <fullName evidence="1">Uncharacterized protein</fullName>
    </submittedName>
</protein>
<dbReference type="AlphaFoldDB" id="A0ABD5XBY0"/>
<name>A0ABD5XBY0_9EURY</name>
<reference evidence="1 2" key="1">
    <citation type="journal article" date="2014" name="Int. J. Syst. Evol. Microbiol.">
        <title>Complete genome sequence of Corynebacterium casei LMG S-19264T (=DSM 44701T), isolated from a smear-ripened cheese.</title>
        <authorList>
            <consortium name="US DOE Joint Genome Institute (JGI-PGF)"/>
            <person name="Walter F."/>
            <person name="Albersmeier A."/>
            <person name="Kalinowski J."/>
            <person name="Ruckert C."/>
        </authorList>
    </citation>
    <scope>NUCLEOTIDE SEQUENCE [LARGE SCALE GENOMIC DNA]</scope>
    <source>
        <strain evidence="1 2">CGMCC 4.7215</strain>
    </source>
</reference>
<evidence type="ECO:0000313" key="1">
    <source>
        <dbReference type="EMBL" id="MFC7127468.1"/>
    </source>
</evidence>
<proteinExistence type="predicted"/>
<comment type="caution">
    <text evidence="1">The sequence shown here is derived from an EMBL/GenBank/DDBJ whole genome shotgun (WGS) entry which is preliminary data.</text>
</comment>
<gene>
    <name evidence="1" type="ORF">ACFQJ7_15830</name>
</gene>
<evidence type="ECO:0000313" key="2">
    <source>
        <dbReference type="Proteomes" id="UP001596414"/>
    </source>
</evidence>
<sequence length="414" mass="45443">MSGDTPTATRRTLISGAAALVTTAVSGSTAGCLSLLPPVGQEVRYGRVDTPTPIDTEPAYREWIPVQAELPAGEDQPDVQDLVWVSVTPGELGREAIGAEFRVGADVAMSPLDYFGYAFQHYDYVHGLGGLGTVAEGDIETETVTSTLQNSGYSHNGTYHGWELFDRTDIPRTVAVSKRAIVQSYGNERRPIIETVLDAGDGRIARHHEQDKVFETFSDWVGSSPTILEAFGSSFPDFEPSESALAYNFDDDAAYFIYHQQYAHGETPTKGEIQEALEKSTERAMQAWAVDIEIDGTQVAIQMRVEEDEFQDDAAEDRAPYLTWGVDDRAATVTIRHEAGDTIPVDQVDIEPQNALVDKPEPGTLLEPGDELEFTTAKFPESEDDISVFYNYAENSSNSIALLHYEPNELESDA</sequence>